<feature type="compositionally biased region" description="Polar residues" evidence="1">
    <location>
        <begin position="332"/>
        <end position="344"/>
    </location>
</feature>
<accession>A0A6L2LF31</accession>
<organism evidence="4">
    <name type="scientific">Tanacetum cinerariifolium</name>
    <name type="common">Dalmatian daisy</name>
    <name type="synonym">Chrysanthemum cinerariifolium</name>
    <dbReference type="NCBI Taxonomy" id="118510"/>
    <lineage>
        <taxon>Eukaryota</taxon>
        <taxon>Viridiplantae</taxon>
        <taxon>Streptophyta</taxon>
        <taxon>Embryophyta</taxon>
        <taxon>Tracheophyta</taxon>
        <taxon>Spermatophyta</taxon>
        <taxon>Magnoliopsida</taxon>
        <taxon>eudicotyledons</taxon>
        <taxon>Gunneridae</taxon>
        <taxon>Pentapetalae</taxon>
        <taxon>asterids</taxon>
        <taxon>campanulids</taxon>
        <taxon>Asterales</taxon>
        <taxon>Asteraceae</taxon>
        <taxon>Asteroideae</taxon>
        <taxon>Anthemideae</taxon>
        <taxon>Anthemidinae</taxon>
        <taxon>Tanacetum</taxon>
    </lineage>
</organism>
<reference evidence="4" key="1">
    <citation type="journal article" date="2019" name="Sci. Rep.">
        <title>Draft genome of Tanacetum cinerariifolium, the natural source of mosquito coil.</title>
        <authorList>
            <person name="Yamashiro T."/>
            <person name="Shiraishi A."/>
            <person name="Satake H."/>
            <person name="Nakayama K."/>
        </authorList>
    </citation>
    <scope>NUCLEOTIDE SEQUENCE</scope>
</reference>
<dbReference type="InterPro" id="IPR013103">
    <property type="entry name" value="RVT_2"/>
</dbReference>
<feature type="region of interest" description="Disordered" evidence="1">
    <location>
        <begin position="285"/>
        <end position="353"/>
    </location>
</feature>
<evidence type="ECO:0000256" key="1">
    <source>
        <dbReference type="SAM" id="MobiDB-lite"/>
    </source>
</evidence>
<dbReference type="Pfam" id="PF25597">
    <property type="entry name" value="SH3_retrovirus"/>
    <property type="match status" value="1"/>
</dbReference>
<feature type="compositionally biased region" description="Low complexity" evidence="1">
    <location>
        <begin position="525"/>
        <end position="537"/>
    </location>
</feature>
<dbReference type="EMBL" id="BKCJ010004069">
    <property type="protein sequence ID" value="GEU58835.1"/>
    <property type="molecule type" value="Genomic_DNA"/>
</dbReference>
<sequence>MTTLVEHIIIAGARNRPPMLEKINVRFIGKSYTSIHKMEENGRMMLDSIDNGPLVYPIVEENGQTRPKKYSELTEAQQLQDDYDVQETNIILHCTPPKRPRSSAWFKEKLILVEAQEAGKILDEEKLAFIADPRIAEDQLCIDNDQLQKQIMSQVIVHIAVNSVDILDVNKSSLNNELRNIKVKNVIDTTVSKPSATISPGMFKLDKEPISHRIKNNRDTHEELLVYVSKTCSSFTKPNEKLVVVTPMNKDKKVRFIEPVTSLSNIPKQTDSVKTKNSNKPLLTFIGVKPTTSASGSKPSGNTKNNRISRPPRVNTTTSASESKPTGDTKNNRITRPQSSNQNNKVEENPRKVKSSLNKTNFVFKPINYPNCFVVFELWMLQAYDQKSLSTHQLQAVATACYTQNRSLIRKRHNKTPYELLHDRKHDLSYLYVFGALCYPTHDGKDLGKLKRKTDIGIFIGYAPAKKAFRIYNQRTRMIIETIHVDFDELTTMPSKQFSSGPGPKFMTHGTISPGLMQNIPSLTPTAVSTSTPSSTTIDQDAPLSSTSQTTQETLSLVISLGVKEANHEIEVAYMYNNPYVDFLIPKPSFEESSTQISSTRHQLKDESLFCYFDAFLSFVEPKSYKEALTKSYWIEAMQEELNEFERSFGSEEISSEEGIEFEDFFAPVARLKAICIFIAFAAHMNMAVYQMDVKIAFLNEILREEVYVSQPDEFVDLEIPNHVYKLKKSLYDLKQAPRAWMGKLSFFLGLQISQSPRGIFLNQSKYAFESLKKYGMETCDPVDTPMVKKSKLDEDPQGKAVDPTRYCEMIGTLMYLTSSRPDLVFAVCMCARYQAKPIEKHLHALKQIFRYLRGTINMGLWYSKDSCIALTAFVDADHACVWKYATIRTLRSLDFSTADSVEEMTTGSWLFSWRKAYSRCSGNSFSSSLGGLTLEGFNRFSKDFHSSGSTGSVLGGFAFPDRREDLGELLMHLLTVLVENFSYPFRIEFLFEHEVGGSSLNLLLTTHSGPSSSFVLFAISSWRDIVVMIEPQKGRLSCELMILPICSVRRMIGFWKPEELGYECSRNVLRGVGGLVSVLLEEDVSSSKRLETIVPQKEETFQVVIDIIKNSTCFKAFTISTDVPEIFMQQFWYTIKKVKESKSYEILLTNQKCIFNAEVFRKIMDIFPRVKGEEFTPVQDNDDTLTFLTDLDYKGPLYKHTNILKFVRIGKDYQEYRLGIPDVMLNDTIIQLESYQMFLKYFTGQIPPKKSRGKGSQGKKTTDTLVTDVDVSEESKRKPAKRSLASRSVVKKKVTISADDNIVSDLDVALELGKYISITEAEEEEASRQVHATQERIVNEFVPEPAKKKSDSRSTRSVVIQDTPSRLITIVV</sequence>
<comment type="caution">
    <text evidence="4">The sequence shown here is derived from an EMBL/GenBank/DDBJ whole genome shotgun (WGS) entry which is preliminary data.</text>
</comment>
<evidence type="ECO:0000313" key="4">
    <source>
        <dbReference type="EMBL" id="GEU58835.1"/>
    </source>
</evidence>
<dbReference type="InterPro" id="IPR057670">
    <property type="entry name" value="SH3_retrovirus"/>
</dbReference>
<feature type="domain" description="Retroviral polymerase SH3-like" evidence="3">
    <location>
        <begin position="437"/>
        <end position="496"/>
    </location>
</feature>
<gene>
    <name evidence="4" type="ORF">Tci_030813</name>
</gene>
<dbReference type="PANTHER" id="PTHR11439">
    <property type="entry name" value="GAG-POL-RELATED RETROTRANSPOSON"/>
    <property type="match status" value="1"/>
</dbReference>
<evidence type="ECO:0000259" key="3">
    <source>
        <dbReference type="Pfam" id="PF25597"/>
    </source>
</evidence>
<evidence type="ECO:0000259" key="2">
    <source>
        <dbReference type="Pfam" id="PF07727"/>
    </source>
</evidence>
<dbReference type="PANTHER" id="PTHR11439:SF483">
    <property type="entry name" value="PEPTIDE SYNTHASE GLIP-LIKE, PUTATIVE (AFU_ORTHOLOGUE AFUA_3G12920)-RELATED"/>
    <property type="match status" value="1"/>
</dbReference>
<feature type="region of interest" description="Disordered" evidence="1">
    <location>
        <begin position="525"/>
        <end position="549"/>
    </location>
</feature>
<feature type="compositionally biased region" description="Polar residues" evidence="1">
    <location>
        <begin position="290"/>
        <end position="324"/>
    </location>
</feature>
<protein>
    <submittedName>
        <fullName evidence="4">Uncharacterized protein</fullName>
    </submittedName>
</protein>
<proteinExistence type="predicted"/>
<feature type="region of interest" description="Disordered" evidence="1">
    <location>
        <begin position="1249"/>
        <end position="1283"/>
    </location>
</feature>
<name>A0A6L2LF31_TANCI</name>
<feature type="domain" description="Reverse transcriptase Ty1/copia-type" evidence="2">
    <location>
        <begin position="658"/>
        <end position="745"/>
    </location>
</feature>
<dbReference type="Pfam" id="PF07727">
    <property type="entry name" value="RVT_2"/>
    <property type="match status" value="1"/>
</dbReference>